<reference evidence="1 2" key="1">
    <citation type="submission" date="2014-06" db="EMBL/GenBank/DDBJ databases">
        <title>Evolutionary Origins and Diversification of the Mycorrhizal Mutualists.</title>
        <authorList>
            <consortium name="DOE Joint Genome Institute"/>
            <consortium name="Mycorrhizal Genomics Consortium"/>
            <person name="Kohler A."/>
            <person name="Kuo A."/>
            <person name="Nagy L.G."/>
            <person name="Floudas D."/>
            <person name="Copeland A."/>
            <person name="Barry K.W."/>
            <person name="Cichocki N."/>
            <person name="Veneault-Fourrey C."/>
            <person name="LaButti K."/>
            <person name="Lindquist E.A."/>
            <person name="Lipzen A."/>
            <person name="Lundell T."/>
            <person name="Morin E."/>
            <person name="Murat C."/>
            <person name="Riley R."/>
            <person name="Ohm R."/>
            <person name="Sun H."/>
            <person name="Tunlid A."/>
            <person name="Henrissat B."/>
            <person name="Grigoriev I.V."/>
            <person name="Hibbett D.S."/>
            <person name="Martin F."/>
        </authorList>
    </citation>
    <scope>NUCLEOTIDE SEQUENCE [LARGE SCALE GENOMIC DNA]</scope>
    <source>
        <strain evidence="1 2">SS14</strain>
    </source>
</reference>
<evidence type="ECO:0000313" key="1">
    <source>
        <dbReference type="EMBL" id="KIJ42365.1"/>
    </source>
</evidence>
<dbReference type="EMBL" id="KN837130">
    <property type="protein sequence ID" value="KIJ42365.1"/>
    <property type="molecule type" value="Genomic_DNA"/>
</dbReference>
<dbReference type="Proteomes" id="UP000054279">
    <property type="component" value="Unassembled WGS sequence"/>
</dbReference>
<name>A0A0C9VUY7_SPHS4</name>
<dbReference type="HOGENOM" id="CLU_2851200_0_0_1"/>
<accession>A0A0C9VUY7</accession>
<keyword evidence="2" id="KW-1185">Reference proteome</keyword>
<protein>
    <submittedName>
        <fullName evidence="1">Uncharacterized protein</fullName>
    </submittedName>
</protein>
<gene>
    <name evidence="1" type="ORF">M422DRAFT_31332</name>
</gene>
<organism evidence="1 2">
    <name type="scientific">Sphaerobolus stellatus (strain SS14)</name>
    <dbReference type="NCBI Taxonomy" id="990650"/>
    <lineage>
        <taxon>Eukaryota</taxon>
        <taxon>Fungi</taxon>
        <taxon>Dikarya</taxon>
        <taxon>Basidiomycota</taxon>
        <taxon>Agaricomycotina</taxon>
        <taxon>Agaricomycetes</taxon>
        <taxon>Phallomycetidae</taxon>
        <taxon>Geastrales</taxon>
        <taxon>Sphaerobolaceae</taxon>
        <taxon>Sphaerobolus</taxon>
    </lineage>
</organism>
<sequence>MTTLVGSLFVREYISGIVLILQRLGSEELESFVCQSQNIILSLIKSFLFATILSKQAHRMINIDS</sequence>
<evidence type="ECO:0000313" key="2">
    <source>
        <dbReference type="Proteomes" id="UP000054279"/>
    </source>
</evidence>
<proteinExistence type="predicted"/>
<dbReference type="AlphaFoldDB" id="A0A0C9VUY7"/>